<dbReference type="PANTHER" id="PTHR48010">
    <property type="entry name" value="OS05G0588300 PROTEIN"/>
    <property type="match status" value="1"/>
</dbReference>
<keyword evidence="6" id="KW-0325">Glycoprotein</keyword>
<evidence type="ECO:0000256" key="1">
    <source>
        <dbReference type="ARBA" id="ARBA00004370"/>
    </source>
</evidence>
<evidence type="ECO:0000313" key="9">
    <source>
        <dbReference type="Proteomes" id="UP000813462"/>
    </source>
</evidence>
<comment type="caution">
    <text evidence="8">The sequence shown here is derived from an EMBL/GenBank/DDBJ whole genome shotgun (WGS) entry which is preliminary data.</text>
</comment>
<feature type="chain" id="PRO_5037800463" evidence="7">
    <location>
        <begin position="23"/>
        <end position="365"/>
    </location>
</feature>
<dbReference type="InterPro" id="IPR032675">
    <property type="entry name" value="LRR_dom_sf"/>
</dbReference>
<evidence type="ECO:0000256" key="2">
    <source>
        <dbReference type="ARBA" id="ARBA00022614"/>
    </source>
</evidence>
<protein>
    <submittedName>
        <fullName evidence="8">Uncharacterized protein</fullName>
    </submittedName>
</protein>
<evidence type="ECO:0000256" key="7">
    <source>
        <dbReference type="SAM" id="SignalP"/>
    </source>
</evidence>
<organism evidence="8 9">
    <name type="scientific">Ziziphus jujuba var. spinosa</name>
    <dbReference type="NCBI Taxonomy" id="714518"/>
    <lineage>
        <taxon>Eukaryota</taxon>
        <taxon>Viridiplantae</taxon>
        <taxon>Streptophyta</taxon>
        <taxon>Embryophyta</taxon>
        <taxon>Tracheophyta</taxon>
        <taxon>Spermatophyta</taxon>
        <taxon>Magnoliopsida</taxon>
        <taxon>eudicotyledons</taxon>
        <taxon>Gunneridae</taxon>
        <taxon>Pentapetalae</taxon>
        <taxon>rosids</taxon>
        <taxon>fabids</taxon>
        <taxon>Rosales</taxon>
        <taxon>Rhamnaceae</taxon>
        <taxon>Paliureae</taxon>
        <taxon>Ziziphus</taxon>
    </lineage>
</organism>
<dbReference type="SUPFAM" id="SSF52058">
    <property type="entry name" value="L domain-like"/>
    <property type="match status" value="1"/>
</dbReference>
<dbReference type="Gene3D" id="3.80.10.10">
    <property type="entry name" value="Ribonuclease Inhibitor"/>
    <property type="match status" value="1"/>
</dbReference>
<dbReference type="InterPro" id="IPR050994">
    <property type="entry name" value="At_inactive_RLKs"/>
</dbReference>
<evidence type="ECO:0000313" key="8">
    <source>
        <dbReference type="EMBL" id="KAH7518518.1"/>
    </source>
</evidence>
<dbReference type="EMBL" id="JAEACU010000009">
    <property type="protein sequence ID" value="KAH7518518.1"/>
    <property type="molecule type" value="Genomic_DNA"/>
</dbReference>
<reference evidence="8" key="1">
    <citation type="journal article" date="2021" name="Front. Plant Sci.">
        <title>Chromosome-Scale Genome Assembly for Chinese Sour Jujube and Insights Into Its Genome Evolution and Domestication Signature.</title>
        <authorList>
            <person name="Shen L.-Y."/>
            <person name="Luo H."/>
            <person name="Wang X.-L."/>
            <person name="Wang X.-M."/>
            <person name="Qiu X.-J."/>
            <person name="Liu H."/>
            <person name="Zhou S.-S."/>
            <person name="Jia K.-H."/>
            <person name="Nie S."/>
            <person name="Bao Y.-T."/>
            <person name="Zhang R.-G."/>
            <person name="Yun Q.-Z."/>
            <person name="Chai Y.-H."/>
            <person name="Lu J.-Y."/>
            <person name="Li Y."/>
            <person name="Zhao S.-W."/>
            <person name="Mao J.-F."/>
            <person name="Jia S.-G."/>
            <person name="Mao Y.-M."/>
        </authorList>
    </citation>
    <scope>NUCLEOTIDE SEQUENCE</scope>
    <source>
        <strain evidence="8">AT0</strain>
        <tissue evidence="8">Leaf</tissue>
    </source>
</reference>
<sequence length="365" mass="40285">MGVYDFLVIIIIVGFIFQADQALSMSSQKNLTCNPNDMRALQDFMSGMKMLMIDGWSTNLSSNCCVLDLSSDAFSGYVPADIQLPSLKIFGLSQNSFNGYLPATICDNSSTQQVLNLANNYFSGKLPPQLGNCSSLKQLSPRMNDLTGGISEAIFQLQKLISLDIQDNKFSGPLSKAIGKLINLVHLDISSNGFTGIIPYNLNCSTLATLSTLDLASNSFTGPIPNNFPTFLLMNFHNEELPADPTLHFQKLKVLIIAIGDLQEPSPDFPLFLKRNVNIKGLQYNHFQRFPPTLDLSYNNLSGPIWPEFGNLRKLHILVLKFNKISGPIPSSFSDNQLYGEIPPRGQFSTFLYSSFEGNNLCGDP</sequence>
<keyword evidence="3 7" id="KW-0732">Signal</keyword>
<keyword evidence="4" id="KW-0677">Repeat</keyword>
<dbReference type="GO" id="GO:0016020">
    <property type="term" value="C:membrane"/>
    <property type="evidence" value="ECO:0007669"/>
    <property type="project" value="UniProtKB-SubCell"/>
</dbReference>
<name>A0A978UUG8_ZIZJJ</name>
<keyword evidence="2" id="KW-0433">Leucine-rich repeat</keyword>
<accession>A0A978UUG8</accession>
<dbReference type="AlphaFoldDB" id="A0A978UUG8"/>
<dbReference type="InterPro" id="IPR001611">
    <property type="entry name" value="Leu-rich_rpt"/>
</dbReference>
<evidence type="ECO:0000256" key="4">
    <source>
        <dbReference type="ARBA" id="ARBA00022737"/>
    </source>
</evidence>
<dbReference type="Pfam" id="PF00560">
    <property type="entry name" value="LRR_1"/>
    <property type="match status" value="6"/>
</dbReference>
<comment type="subcellular location">
    <subcellularLocation>
        <location evidence="1">Membrane</location>
    </subcellularLocation>
</comment>
<proteinExistence type="predicted"/>
<dbReference type="FunFam" id="3.80.10.10:FF:000041">
    <property type="entry name" value="LRR receptor-like serine/threonine-protein kinase ERECTA"/>
    <property type="match status" value="1"/>
</dbReference>
<evidence type="ECO:0000256" key="3">
    <source>
        <dbReference type="ARBA" id="ARBA00022729"/>
    </source>
</evidence>
<evidence type="ECO:0000256" key="5">
    <source>
        <dbReference type="ARBA" id="ARBA00023136"/>
    </source>
</evidence>
<evidence type="ECO:0000256" key="6">
    <source>
        <dbReference type="ARBA" id="ARBA00023180"/>
    </source>
</evidence>
<gene>
    <name evidence="8" type="ORF">FEM48_Zijuj09G0180200</name>
</gene>
<dbReference type="Proteomes" id="UP000813462">
    <property type="component" value="Unassembled WGS sequence"/>
</dbReference>
<feature type="signal peptide" evidence="7">
    <location>
        <begin position="1"/>
        <end position="22"/>
    </location>
</feature>
<keyword evidence="5" id="KW-0472">Membrane</keyword>
<dbReference type="PANTHER" id="PTHR48010:SF55">
    <property type="entry name" value="OS01G0607900 PROTEIN"/>
    <property type="match status" value="1"/>
</dbReference>